<dbReference type="Pfam" id="PF13515">
    <property type="entry name" value="FUSC_2"/>
    <property type="match status" value="1"/>
</dbReference>
<evidence type="ECO:0000313" key="9">
    <source>
        <dbReference type="EMBL" id="PGH29330.1"/>
    </source>
</evidence>
<feature type="transmembrane region" description="Helical" evidence="6">
    <location>
        <begin position="21"/>
        <end position="48"/>
    </location>
</feature>
<name>A0A2B7Z7D7_9EURO</name>
<feature type="transmembrane region" description="Helical" evidence="6">
    <location>
        <begin position="747"/>
        <end position="771"/>
    </location>
</feature>
<evidence type="ECO:0000256" key="1">
    <source>
        <dbReference type="ARBA" id="ARBA00004141"/>
    </source>
</evidence>
<keyword evidence="10" id="KW-1185">Reference proteome</keyword>
<organism evidence="9 10">
    <name type="scientific">[Emmonsia] crescens</name>
    <dbReference type="NCBI Taxonomy" id="73230"/>
    <lineage>
        <taxon>Eukaryota</taxon>
        <taxon>Fungi</taxon>
        <taxon>Dikarya</taxon>
        <taxon>Ascomycota</taxon>
        <taxon>Pezizomycotina</taxon>
        <taxon>Eurotiomycetes</taxon>
        <taxon>Eurotiomycetidae</taxon>
        <taxon>Onygenales</taxon>
        <taxon>Ajellomycetaceae</taxon>
        <taxon>Emergomyces</taxon>
    </lineage>
</organism>
<keyword evidence="3 6" id="KW-1133">Transmembrane helix</keyword>
<dbReference type="PANTHER" id="PTHR37994:SF4">
    <property type="entry name" value="ER TRANSPORTER 6TM N-TERMINAL DOMAIN-CONTAINING PROTEIN-RELATED"/>
    <property type="match status" value="1"/>
</dbReference>
<dbReference type="Proteomes" id="UP000226031">
    <property type="component" value="Unassembled WGS sequence"/>
</dbReference>
<evidence type="ECO:0000256" key="6">
    <source>
        <dbReference type="SAM" id="Phobius"/>
    </source>
</evidence>
<dbReference type="EMBL" id="PDND01000252">
    <property type="protein sequence ID" value="PGH29330.1"/>
    <property type="molecule type" value="Genomic_DNA"/>
</dbReference>
<accession>A0A2B7Z7D7</accession>
<feature type="transmembrane region" description="Helical" evidence="6">
    <location>
        <begin position="637"/>
        <end position="653"/>
    </location>
</feature>
<keyword evidence="2 6" id="KW-0812">Transmembrane</keyword>
<evidence type="ECO:0000256" key="4">
    <source>
        <dbReference type="ARBA" id="ARBA00023136"/>
    </source>
</evidence>
<sequence>MGTKRNKMGVNWRHWTLRRAWASLGLDMHTVLMMMKGGLAPTIVVAMYQSTAVANLTENYGYLSTVMAVLAQCLNPRAIFMKIMLFNLLAMCIAASLGCLGLFSAVRAREHTTPVDASDDVRNGYNSSACAVSAVWFFFDIWIGNTLRNYRPSELQQPMITFSIFVGIIMTRAGQIVTLSDGLHMVKQVTLAFTVGFTIATGVSLLIFPVTSRANLFHGLRPFPNAVKSLLNAQIAYVKRSEKDGPWKLTRTATLTGYTTFGSMLSRQATAAREGNAMPQDKKSQALKTAMNDLNSMYSKLYVDLYYAKQEMAWGKLTSEDLDVIAALLRSILVSLSGMGMLPEIFRKLSKPIDSNHNGVDERDSEDSTGSLSESEDDEYAGGHFIGPLCTRLESAAELVNQGIQHAMLTLDIAKVKDFPTDVKRRRFSFVARDEEAAGDTDGPGRKGFAALFEIKLQEFFDQKSKLPETWASLNAFTSVAGAQEDREIRKEFFVIILIGHLQELLLQATLKLVKFADGKVADGTMQSYKFIFPKQDAIRQWFSFRETEQDETDNEGMSTQPTANGLKPAKVAALRDPDHLPPTNSWQRFGDFLRSISHMLSSEQSGFGLRVALASFCMAILAFLRDTQDLFYNHRLNWAVVIVILAMSPTSGKSLFGLMSRIVATTLSMGLSLVVWYMVAERTAGVIIFLYVANCIQHYFIVKYPRFLSTVMIALITFNLIIAYELQIRKLGTERATAGGLKTFPIYIFGPYRLAAVAAGCAVAFIWTIFPYPISASSQVRRCLGRSLFVLANFYSCMHTTIEVWIHQEQGDITDPYSPGRILERVRLKLFVKELALLANMRDHSEFTLYEPPIGGRFPKYIYDNIASEIQAILASMDIMAYATRDLESMTPRSFSTSSSKYKRRSRASSDGGGEEEEKKEGRERWIHTLARAADTSDFHSQIATSVLCHLSAAVTNGLSLPPYLSPPHPFPLAKRLRRMNASSMDISNIEDPSFAAFVSIEVMSSMVSSSLKNLVSNVKKLVGELNFEVYVRHHRDRVRINKSRQSLETRDSRRRRRPGDSEDEKNQTEE</sequence>
<dbReference type="STRING" id="73230.A0A2B7Z7D7"/>
<feature type="transmembrane region" description="Helical" evidence="6">
    <location>
        <begin position="125"/>
        <end position="147"/>
    </location>
</feature>
<evidence type="ECO:0000256" key="3">
    <source>
        <dbReference type="ARBA" id="ARBA00022989"/>
    </source>
</evidence>
<feature type="transmembrane region" description="Helical" evidence="6">
    <location>
        <begin position="85"/>
        <end position="105"/>
    </location>
</feature>
<feature type="transmembrane region" description="Helical" evidence="6">
    <location>
        <begin position="189"/>
        <end position="211"/>
    </location>
</feature>
<dbReference type="Pfam" id="PF10337">
    <property type="entry name" value="ArAE_2_N"/>
    <property type="match status" value="1"/>
</dbReference>
<feature type="compositionally biased region" description="Low complexity" evidence="5">
    <location>
        <begin position="892"/>
        <end position="901"/>
    </location>
</feature>
<feature type="region of interest" description="Disordered" evidence="5">
    <location>
        <begin position="1042"/>
        <end position="1072"/>
    </location>
</feature>
<feature type="domain" description="Putative ER transporter 6TM N-terminal" evidence="7">
    <location>
        <begin position="125"/>
        <end position="354"/>
    </location>
</feature>
<feature type="transmembrane region" description="Helical" evidence="6">
    <location>
        <begin position="159"/>
        <end position="177"/>
    </location>
</feature>
<proteinExistence type="predicted"/>
<dbReference type="GO" id="GO:0016020">
    <property type="term" value="C:membrane"/>
    <property type="evidence" value="ECO:0007669"/>
    <property type="project" value="UniProtKB-SubCell"/>
</dbReference>
<protein>
    <submittedName>
        <fullName evidence="9">Uncharacterized protein</fullName>
    </submittedName>
</protein>
<feature type="compositionally biased region" description="Basic and acidic residues" evidence="5">
    <location>
        <begin position="1060"/>
        <end position="1072"/>
    </location>
</feature>
<dbReference type="InterPro" id="IPR049453">
    <property type="entry name" value="Memb_transporter_dom"/>
</dbReference>
<dbReference type="VEuPathDB" id="FungiDB:EMCG_05030"/>
<feature type="transmembrane region" description="Helical" evidence="6">
    <location>
        <begin position="685"/>
        <end position="702"/>
    </location>
</feature>
<feature type="region of interest" description="Disordered" evidence="5">
    <location>
        <begin position="892"/>
        <end position="924"/>
    </location>
</feature>
<evidence type="ECO:0000259" key="8">
    <source>
        <dbReference type="Pfam" id="PF13515"/>
    </source>
</evidence>
<dbReference type="AlphaFoldDB" id="A0A2B7Z7D7"/>
<comment type="caution">
    <text evidence="9">The sequence shown here is derived from an EMBL/GenBank/DDBJ whole genome shotgun (WGS) entry which is preliminary data.</text>
</comment>
<dbReference type="InterPro" id="IPR018823">
    <property type="entry name" value="ArAE_2_N"/>
</dbReference>
<feature type="region of interest" description="Disordered" evidence="5">
    <location>
        <begin position="353"/>
        <end position="380"/>
    </location>
</feature>
<evidence type="ECO:0000256" key="2">
    <source>
        <dbReference type="ARBA" id="ARBA00022692"/>
    </source>
</evidence>
<feature type="transmembrane region" description="Helical" evidence="6">
    <location>
        <begin position="708"/>
        <end position="727"/>
    </location>
</feature>
<evidence type="ECO:0000256" key="5">
    <source>
        <dbReference type="SAM" id="MobiDB-lite"/>
    </source>
</evidence>
<reference evidence="9 10" key="1">
    <citation type="submission" date="2017-10" db="EMBL/GenBank/DDBJ databases">
        <title>Comparative genomics in systemic dimorphic fungi from Ajellomycetaceae.</title>
        <authorList>
            <person name="Munoz J.F."/>
            <person name="Mcewen J.G."/>
            <person name="Clay O.K."/>
            <person name="Cuomo C.A."/>
        </authorList>
    </citation>
    <scope>NUCLEOTIDE SEQUENCE [LARGE SCALE GENOMIC DNA]</scope>
    <source>
        <strain evidence="9 10">UAMH4076</strain>
    </source>
</reference>
<comment type="subcellular location">
    <subcellularLocation>
        <location evidence="1">Membrane</location>
        <topology evidence="1">Multi-pass membrane protein</topology>
    </subcellularLocation>
</comment>
<evidence type="ECO:0000259" key="7">
    <source>
        <dbReference type="Pfam" id="PF10337"/>
    </source>
</evidence>
<feature type="domain" description="Integral membrane bound transporter" evidence="8">
    <location>
        <begin position="628"/>
        <end position="768"/>
    </location>
</feature>
<dbReference type="PANTHER" id="PTHR37994">
    <property type="entry name" value="ARAE_2_N DOMAIN-CONTAINING PROTEIN-RELATED"/>
    <property type="match status" value="1"/>
</dbReference>
<keyword evidence="4 6" id="KW-0472">Membrane</keyword>
<gene>
    <name evidence="9" type="ORF">GX50_07915</name>
</gene>
<feature type="transmembrane region" description="Helical" evidence="6">
    <location>
        <begin position="608"/>
        <end position="625"/>
    </location>
</feature>
<evidence type="ECO:0000313" key="10">
    <source>
        <dbReference type="Proteomes" id="UP000226031"/>
    </source>
</evidence>